<dbReference type="Proteomes" id="UP001085076">
    <property type="component" value="Miscellaneous, Linkage group lg02"/>
</dbReference>
<organism evidence="4 5">
    <name type="scientific">Dioscorea zingiberensis</name>
    <dbReference type="NCBI Taxonomy" id="325984"/>
    <lineage>
        <taxon>Eukaryota</taxon>
        <taxon>Viridiplantae</taxon>
        <taxon>Streptophyta</taxon>
        <taxon>Embryophyta</taxon>
        <taxon>Tracheophyta</taxon>
        <taxon>Spermatophyta</taxon>
        <taxon>Magnoliopsida</taxon>
        <taxon>Liliopsida</taxon>
        <taxon>Dioscoreales</taxon>
        <taxon>Dioscoreaceae</taxon>
        <taxon>Dioscorea</taxon>
    </lineage>
</organism>
<feature type="domain" description="CCHC-type" evidence="3">
    <location>
        <begin position="170"/>
        <end position="185"/>
    </location>
</feature>
<protein>
    <recommendedName>
        <fullName evidence="3">CCHC-type domain-containing protein</fullName>
    </recommendedName>
</protein>
<feature type="compositionally biased region" description="Basic and acidic residues" evidence="2">
    <location>
        <begin position="65"/>
        <end position="78"/>
    </location>
</feature>
<reference evidence="4" key="2">
    <citation type="journal article" date="2022" name="Hortic Res">
        <title>The genome of Dioscorea zingiberensis sheds light on the biosynthesis, origin and evolution of the medicinally important diosgenin saponins.</title>
        <authorList>
            <person name="Li Y."/>
            <person name="Tan C."/>
            <person name="Li Z."/>
            <person name="Guo J."/>
            <person name="Li S."/>
            <person name="Chen X."/>
            <person name="Wang C."/>
            <person name="Dai X."/>
            <person name="Yang H."/>
            <person name="Song W."/>
            <person name="Hou L."/>
            <person name="Xu J."/>
            <person name="Tong Z."/>
            <person name="Xu A."/>
            <person name="Yuan X."/>
            <person name="Wang W."/>
            <person name="Yang Q."/>
            <person name="Chen L."/>
            <person name="Sun Z."/>
            <person name="Wang K."/>
            <person name="Pan B."/>
            <person name="Chen J."/>
            <person name="Bao Y."/>
            <person name="Liu F."/>
            <person name="Qi X."/>
            <person name="Gang D.R."/>
            <person name="Wen J."/>
            <person name="Li J."/>
        </authorList>
    </citation>
    <scope>NUCLEOTIDE SEQUENCE</scope>
    <source>
        <strain evidence="4">Dzin_1.0</strain>
    </source>
</reference>
<keyword evidence="1" id="KW-0479">Metal-binding</keyword>
<feature type="compositionally biased region" description="Basic and acidic residues" evidence="2">
    <location>
        <begin position="39"/>
        <end position="51"/>
    </location>
</feature>
<dbReference type="AlphaFoldDB" id="A0A9D5HPM3"/>
<feature type="region of interest" description="Disordered" evidence="2">
    <location>
        <begin position="1"/>
        <end position="165"/>
    </location>
</feature>
<dbReference type="EMBL" id="JAGGNH010000002">
    <property type="protein sequence ID" value="KAJ0983237.1"/>
    <property type="molecule type" value="Genomic_DNA"/>
</dbReference>
<dbReference type="PROSITE" id="PS50158">
    <property type="entry name" value="ZF_CCHC"/>
    <property type="match status" value="1"/>
</dbReference>
<feature type="compositionally biased region" description="Basic residues" evidence="2">
    <location>
        <begin position="150"/>
        <end position="162"/>
    </location>
</feature>
<accession>A0A9D5HPM3</accession>
<dbReference type="GO" id="GO:0008270">
    <property type="term" value="F:zinc ion binding"/>
    <property type="evidence" value="ECO:0007669"/>
    <property type="project" value="UniProtKB-KW"/>
</dbReference>
<evidence type="ECO:0000259" key="3">
    <source>
        <dbReference type="PROSITE" id="PS50158"/>
    </source>
</evidence>
<evidence type="ECO:0000256" key="2">
    <source>
        <dbReference type="SAM" id="MobiDB-lite"/>
    </source>
</evidence>
<proteinExistence type="predicted"/>
<feature type="region of interest" description="Disordered" evidence="2">
    <location>
        <begin position="217"/>
        <end position="273"/>
    </location>
</feature>
<evidence type="ECO:0000313" key="5">
    <source>
        <dbReference type="Proteomes" id="UP001085076"/>
    </source>
</evidence>
<comment type="caution">
    <text evidence="4">The sequence shown here is derived from an EMBL/GenBank/DDBJ whole genome shotgun (WGS) entry which is preliminary data.</text>
</comment>
<feature type="compositionally biased region" description="Basic and acidic residues" evidence="2">
    <location>
        <begin position="18"/>
        <end position="28"/>
    </location>
</feature>
<dbReference type="InterPro" id="IPR001878">
    <property type="entry name" value="Znf_CCHC"/>
</dbReference>
<evidence type="ECO:0000313" key="4">
    <source>
        <dbReference type="EMBL" id="KAJ0983237.1"/>
    </source>
</evidence>
<name>A0A9D5HPM3_9LILI</name>
<feature type="compositionally biased region" description="Basic and acidic residues" evidence="2">
    <location>
        <begin position="112"/>
        <end position="126"/>
    </location>
</feature>
<keyword evidence="5" id="KW-1185">Reference proteome</keyword>
<feature type="compositionally biased region" description="Polar residues" evidence="2">
    <location>
        <begin position="96"/>
        <end position="110"/>
    </location>
</feature>
<gene>
    <name evidence="4" type="ORF">J5N97_011492</name>
</gene>
<keyword evidence="1" id="KW-0863">Zinc-finger</keyword>
<feature type="compositionally biased region" description="Polar residues" evidence="2">
    <location>
        <begin position="262"/>
        <end position="273"/>
    </location>
</feature>
<keyword evidence="1" id="KW-0862">Zinc</keyword>
<dbReference type="GO" id="GO:0003676">
    <property type="term" value="F:nucleic acid binding"/>
    <property type="evidence" value="ECO:0007669"/>
    <property type="project" value="InterPro"/>
</dbReference>
<sequence length="273" mass="31161">MARSMGPGAEENLWNQQRGEERGRRMDGRQVQAQPEAAPLRREALQHRQGEQRLQGRPVVPTPADDQRRTENETERGRRSPSFMEVLTGRTENSRNDTSQTETHMENQPQEAMHEPAKVERPWTEVRHKKKRRTPPLEERSGHTPTMNSHQRRRHSPPRKRTSSGVVEVCGRCRRPGHMMNECRRVEVYRPLASGGPPGEEASRSVPWGGLSAHWRRQATGKTGKARESGTLEGGDLPGREPYLAIGGEAQRPHNHNRKWKTTTTLPCRWTPS</sequence>
<reference evidence="4" key="1">
    <citation type="submission" date="2021-03" db="EMBL/GenBank/DDBJ databases">
        <authorList>
            <person name="Li Z."/>
            <person name="Yang C."/>
        </authorList>
    </citation>
    <scope>NUCLEOTIDE SEQUENCE</scope>
    <source>
        <strain evidence="4">Dzin_1.0</strain>
        <tissue evidence="4">Leaf</tissue>
    </source>
</reference>
<evidence type="ECO:0000256" key="1">
    <source>
        <dbReference type="PROSITE-ProRule" id="PRU00047"/>
    </source>
</evidence>